<sequence length="64" mass="7423">KGFWYEIAFASTIDDQDSENNEKLGDLKAMLERHLGDVITAYYNVRVVYSDINRCYQGLTEMVI</sequence>
<feature type="non-terminal residue" evidence="1">
    <location>
        <position position="1"/>
    </location>
</feature>
<proteinExistence type="predicted"/>
<organism evidence="1 2">
    <name type="scientific">Myodes glareolus</name>
    <name type="common">Bank vole</name>
    <name type="synonym">Clethrionomys glareolus</name>
    <dbReference type="NCBI Taxonomy" id="447135"/>
    <lineage>
        <taxon>Eukaryota</taxon>
        <taxon>Metazoa</taxon>
        <taxon>Chordata</taxon>
        <taxon>Craniata</taxon>
        <taxon>Vertebrata</taxon>
        <taxon>Euteleostomi</taxon>
        <taxon>Mammalia</taxon>
        <taxon>Eutheria</taxon>
        <taxon>Euarchontoglires</taxon>
        <taxon>Glires</taxon>
        <taxon>Rodentia</taxon>
        <taxon>Myomorpha</taxon>
        <taxon>Muroidea</taxon>
        <taxon>Cricetidae</taxon>
        <taxon>Arvicolinae</taxon>
        <taxon>Myodes</taxon>
    </lineage>
</organism>
<name>A0AAW0H0N8_MYOGA</name>
<comment type="caution">
    <text evidence="1">The sequence shown here is derived from an EMBL/GenBank/DDBJ whole genome shotgun (WGS) entry which is preliminary data.</text>
</comment>
<protein>
    <submittedName>
        <fullName evidence="1">Uncharacterized protein</fullName>
    </submittedName>
</protein>
<gene>
    <name evidence="1" type="ORF">U0070_020468</name>
</gene>
<dbReference type="Proteomes" id="UP001488838">
    <property type="component" value="Unassembled WGS sequence"/>
</dbReference>
<evidence type="ECO:0000313" key="1">
    <source>
        <dbReference type="EMBL" id="KAK7794961.1"/>
    </source>
</evidence>
<dbReference type="EMBL" id="JBBHLL010011794">
    <property type="protein sequence ID" value="KAK7794961.1"/>
    <property type="molecule type" value="Genomic_DNA"/>
</dbReference>
<reference evidence="1 2" key="1">
    <citation type="journal article" date="2023" name="bioRxiv">
        <title>Conserved and derived expression patterns and positive selection on dental genes reveal complex evolutionary context of ever-growing rodent molars.</title>
        <authorList>
            <person name="Calamari Z.T."/>
            <person name="Song A."/>
            <person name="Cohen E."/>
            <person name="Akter M."/>
            <person name="Roy R.D."/>
            <person name="Hallikas O."/>
            <person name="Christensen M.M."/>
            <person name="Li P."/>
            <person name="Marangoni P."/>
            <person name="Jernvall J."/>
            <person name="Klein O.D."/>
        </authorList>
    </citation>
    <scope>NUCLEOTIDE SEQUENCE [LARGE SCALE GENOMIC DNA]</scope>
    <source>
        <strain evidence="1">V071</strain>
    </source>
</reference>
<keyword evidence="2" id="KW-1185">Reference proteome</keyword>
<dbReference type="AlphaFoldDB" id="A0AAW0H0N8"/>
<accession>A0AAW0H0N8</accession>
<evidence type="ECO:0000313" key="2">
    <source>
        <dbReference type="Proteomes" id="UP001488838"/>
    </source>
</evidence>